<organism evidence="2">
    <name type="scientific">marine sediment metagenome</name>
    <dbReference type="NCBI Taxonomy" id="412755"/>
    <lineage>
        <taxon>unclassified sequences</taxon>
        <taxon>metagenomes</taxon>
        <taxon>ecological metagenomes</taxon>
    </lineage>
</organism>
<feature type="domain" description="HNH nuclease" evidence="1">
    <location>
        <begin position="61"/>
        <end position="105"/>
    </location>
</feature>
<reference evidence="2" key="1">
    <citation type="journal article" date="2015" name="Nature">
        <title>Complex archaea that bridge the gap between prokaryotes and eukaryotes.</title>
        <authorList>
            <person name="Spang A."/>
            <person name="Saw J.H."/>
            <person name="Jorgensen S.L."/>
            <person name="Zaremba-Niedzwiedzka K."/>
            <person name="Martijn J."/>
            <person name="Lind A.E."/>
            <person name="van Eijk R."/>
            <person name="Schleper C."/>
            <person name="Guy L."/>
            <person name="Ettema T.J."/>
        </authorList>
    </citation>
    <scope>NUCLEOTIDE SEQUENCE</scope>
</reference>
<dbReference type="InterPro" id="IPR003615">
    <property type="entry name" value="HNH_nuc"/>
</dbReference>
<dbReference type="AlphaFoldDB" id="A0A0F9KUB4"/>
<evidence type="ECO:0000313" key="2">
    <source>
        <dbReference type="EMBL" id="KKM78381.1"/>
    </source>
</evidence>
<evidence type="ECO:0000259" key="1">
    <source>
        <dbReference type="Pfam" id="PF13392"/>
    </source>
</evidence>
<dbReference type="InterPro" id="IPR044925">
    <property type="entry name" value="His-Me_finger_sf"/>
</dbReference>
<dbReference type="Pfam" id="PF13392">
    <property type="entry name" value="HNH_3"/>
    <property type="match status" value="1"/>
</dbReference>
<sequence>MKTIPGFPNYAITRDGQVWSKPRTVSGGRHWKGHWVKPGLVNGYFQVGLFNKSKQYHRFNKMVHRLVLETYVGPCPDGMECRHLNGNKQDNYFENLCWGTRKENEKDKVQHGKTKLTEAKVRVIRYLRDVAKFSLEDIAWQFDVCRATICFVVNRKTWKHI</sequence>
<dbReference type="EMBL" id="LAZR01008499">
    <property type="protein sequence ID" value="KKM78381.1"/>
    <property type="molecule type" value="Genomic_DNA"/>
</dbReference>
<gene>
    <name evidence="2" type="ORF">LCGC14_1360570</name>
</gene>
<protein>
    <recommendedName>
        <fullName evidence="1">HNH nuclease domain-containing protein</fullName>
    </recommendedName>
</protein>
<name>A0A0F9KUB4_9ZZZZ</name>
<comment type="caution">
    <text evidence="2">The sequence shown here is derived from an EMBL/GenBank/DDBJ whole genome shotgun (WGS) entry which is preliminary data.</text>
</comment>
<accession>A0A0F9KUB4</accession>
<dbReference type="SUPFAM" id="SSF54060">
    <property type="entry name" value="His-Me finger endonucleases"/>
    <property type="match status" value="1"/>
</dbReference>
<dbReference type="Gene3D" id="3.90.75.20">
    <property type="match status" value="1"/>
</dbReference>
<proteinExistence type="predicted"/>